<feature type="compositionally biased region" description="Polar residues" evidence="1">
    <location>
        <begin position="1191"/>
        <end position="1206"/>
    </location>
</feature>
<feature type="compositionally biased region" description="Acidic residues" evidence="1">
    <location>
        <begin position="1174"/>
        <end position="1188"/>
    </location>
</feature>
<reference evidence="2 3" key="1">
    <citation type="journal article" date="2022" name="DNA Res.">
        <title>Genome analysis of five recently described species of the CUG-Ser clade uncovers Candida theae as a new hybrid lineage with pathogenic potential in the Candida parapsilosis species complex.</title>
        <authorList>
            <person name="Mixao V."/>
            <person name="Del Olmo V."/>
            <person name="Hegedusova E."/>
            <person name="Saus E."/>
            <person name="Pryszcz L."/>
            <person name="Cillingova A."/>
            <person name="Nosek J."/>
            <person name="Gabaldon T."/>
        </authorList>
    </citation>
    <scope>NUCLEOTIDE SEQUENCE [LARGE SCALE GENOMIC DNA]</scope>
    <source>
        <strain evidence="2 3">CBS 12239</strain>
    </source>
</reference>
<proteinExistence type="predicted"/>
<feature type="compositionally biased region" description="Low complexity" evidence="1">
    <location>
        <begin position="658"/>
        <end position="668"/>
    </location>
</feature>
<evidence type="ECO:0000313" key="3">
    <source>
        <dbReference type="Proteomes" id="UP001204833"/>
    </source>
</evidence>
<feature type="compositionally biased region" description="Basic and acidic residues" evidence="1">
    <location>
        <begin position="1162"/>
        <end position="1173"/>
    </location>
</feature>
<sequence>MPLDLFEENGDAEHYNFTELRLEIIGNKDLKFKLLNDVAFMNQLVSSFVRGIIKFTGSEIDSSYPLDSIEEVVVIFHILCSFASEIDQLTNESVPESVGIMQSALEPIAQLLNYVVEKVLPSLMSTSSDKYTFQIEALMGYCLDILILLSNLRQPQINPTRIWRYVTALLAGVDSNGYSPLKLHTNTYIKSLRLIPLVLATPVPLSNHALLSLSVTLLNRLSSVCQSIVQKHASELYHSQESLYRLAFEDRQLPSVDLNDSLVSSVVSTELLLEMINASSHLLHFSKTHQDPFLLAIRQEAPPGIFISTPLSKPLIPVTEIHVTLLLLLKVTSKEFNVAALNLLVLILEVLGFSEVLSEDLIFRSYDKLFAKIVQLLNGGGDCNGNYGADSGQNTKTSDYKQMNSLFESKPLRHLPSSSTSAVKILANLCTQFPSLNNRICDTNIDYQLVCKVMHCFDRTSLFKDFEELKLKSKFGTVLVDFTSIPVGDLYSTELVDLFLLLSVYTSESEEYRNRLVLFYQSTGSNIPKVIFEIVENYHFLLNQIRLLQKILRFTIRSENAQNETIKHQLSWLGKNMGVISEFTNSPLFTHCFYFIRSQSRSVATLRTFFVEANSFKSFITRDSKATSQAGQNGVNLLGTNSSNSTIGPRMEGGDTNSAIASEPSSSSSAGGFVTNILEIIRLFETLDLAWDFILNANTNKSVRAAAFKKTYMTNKALCVSLLANFILDFSSFRYKIIGYENFLSSLSIIYQNSASDLENVSDITNDEIFERNVMQLKILQVMKNFMYNEASENKQEVLNFFPLSLILQNANFGLVAVDNLSSLPNEILKIKIQQKVVAFEILRNFTAGSPSFSRILRDSYINEYLCKEEPEFQKLLPQDWTEFVIRNLTEASVFIPQAEANFDFYNDETLLNLISNEDYVKMVRSINFTEDHTYTVIDKLKQELFPSDSLLGIWMRLLSFKLPEMSKGNSDHNMMLLSKNLNMIKISIAWILVNLTWKSSVFGHDIQNYIDYEVYQTFDTSRIKREIAIQDQKKESLDGESSEDRELSGSELSVYDRAKYLDEFGFTKVIYDVLTDYSRKASRISQSTLDADSSIEPEVFEKLRSALHQINYLCRGVRSGRFVPDLRNNHTGGSNDLRLHRNQDNSVDVIDDGGELADEEIRYERSRRRDAIDSEDDENNEDEEMQEGDSSGSNAEMQVAQATNNDSDDSNEDMPHEYWVM</sequence>
<dbReference type="GeneID" id="76148839"/>
<name>A0AAD5BIE1_9ASCO</name>
<dbReference type="Proteomes" id="UP001204833">
    <property type="component" value="Unassembled WGS sequence"/>
</dbReference>
<evidence type="ECO:0000313" key="2">
    <source>
        <dbReference type="EMBL" id="KAI5965514.1"/>
    </source>
</evidence>
<dbReference type="AlphaFoldDB" id="A0AAD5BIE1"/>
<keyword evidence="3" id="KW-1185">Reference proteome</keyword>
<evidence type="ECO:0000256" key="1">
    <source>
        <dbReference type="SAM" id="MobiDB-lite"/>
    </source>
</evidence>
<organism evidence="2 3">
    <name type="scientific">Candida theae</name>
    <dbReference type="NCBI Taxonomy" id="1198502"/>
    <lineage>
        <taxon>Eukaryota</taxon>
        <taxon>Fungi</taxon>
        <taxon>Dikarya</taxon>
        <taxon>Ascomycota</taxon>
        <taxon>Saccharomycotina</taxon>
        <taxon>Pichiomycetes</taxon>
        <taxon>Debaryomycetaceae</taxon>
        <taxon>Candida/Lodderomyces clade</taxon>
        <taxon>Candida</taxon>
    </lineage>
</organism>
<gene>
    <name evidence="2" type="ORF">KGF57_000780</name>
</gene>
<feature type="region of interest" description="Disordered" evidence="1">
    <location>
        <begin position="643"/>
        <end position="668"/>
    </location>
</feature>
<dbReference type="EMBL" id="JAIHNG010000044">
    <property type="protein sequence ID" value="KAI5965514.1"/>
    <property type="molecule type" value="Genomic_DNA"/>
</dbReference>
<feature type="region of interest" description="Disordered" evidence="1">
    <location>
        <begin position="1162"/>
        <end position="1222"/>
    </location>
</feature>
<protein>
    <submittedName>
        <fullName evidence="2">Uncharacterized protein</fullName>
    </submittedName>
</protein>
<accession>A0AAD5BIE1</accession>
<dbReference type="RefSeq" id="XP_051610778.1">
    <property type="nucleotide sequence ID" value="XM_051755284.1"/>
</dbReference>
<comment type="caution">
    <text evidence="2">The sequence shown here is derived from an EMBL/GenBank/DDBJ whole genome shotgun (WGS) entry which is preliminary data.</text>
</comment>